<dbReference type="Pfam" id="PF13413">
    <property type="entry name" value="HTH_25"/>
    <property type="match status" value="1"/>
</dbReference>
<evidence type="ECO:0000313" key="4">
    <source>
        <dbReference type="EMBL" id="ANC76933.1"/>
    </source>
</evidence>
<feature type="domain" description="HTH cro/C1-type" evidence="3">
    <location>
        <begin position="8"/>
        <end position="42"/>
    </location>
</feature>
<evidence type="ECO:0000259" key="3">
    <source>
        <dbReference type="PROSITE" id="PS50943"/>
    </source>
</evidence>
<proteinExistence type="predicted"/>
<evidence type="ECO:0000256" key="2">
    <source>
        <dbReference type="SAM" id="Phobius"/>
    </source>
</evidence>
<dbReference type="PANTHER" id="PTHR34475:SF1">
    <property type="entry name" value="CYTOSKELETON PROTEIN RODZ"/>
    <property type="match status" value="1"/>
</dbReference>
<dbReference type="AlphaFoldDB" id="A0A160IL75"/>
<feature type="transmembrane region" description="Helical" evidence="2">
    <location>
        <begin position="108"/>
        <end position="129"/>
    </location>
</feature>
<feature type="region of interest" description="Disordered" evidence="1">
    <location>
        <begin position="80"/>
        <end position="99"/>
    </location>
</feature>
<organism evidence="4 5">
    <name type="scientific">Fictibacillus phosphorivorans</name>
    <dbReference type="NCBI Taxonomy" id="1221500"/>
    <lineage>
        <taxon>Bacteria</taxon>
        <taxon>Bacillati</taxon>
        <taxon>Bacillota</taxon>
        <taxon>Bacilli</taxon>
        <taxon>Bacillales</taxon>
        <taxon>Fictibacillaceae</taxon>
        <taxon>Fictibacillus</taxon>
    </lineage>
</organism>
<feature type="compositionally biased region" description="Basic and acidic residues" evidence="1">
    <location>
        <begin position="150"/>
        <end position="185"/>
    </location>
</feature>
<dbReference type="InterPro" id="IPR025194">
    <property type="entry name" value="RodZ-like_C"/>
</dbReference>
<keyword evidence="2" id="KW-1133">Transmembrane helix</keyword>
<dbReference type="STRING" id="1221500.ABE65_009000"/>
<evidence type="ECO:0000313" key="5">
    <source>
        <dbReference type="Proteomes" id="UP000076623"/>
    </source>
</evidence>
<dbReference type="InterPro" id="IPR050400">
    <property type="entry name" value="Bact_Cytoskel_RodZ"/>
</dbReference>
<dbReference type="PROSITE" id="PS50943">
    <property type="entry name" value="HTH_CROC1"/>
    <property type="match status" value="1"/>
</dbReference>
<protein>
    <recommendedName>
        <fullName evidence="3">HTH cro/C1-type domain-containing protein</fullName>
    </recommendedName>
</protein>
<dbReference type="SUPFAM" id="SSF47413">
    <property type="entry name" value="lambda repressor-like DNA-binding domains"/>
    <property type="match status" value="1"/>
</dbReference>
<dbReference type="Proteomes" id="UP000076623">
    <property type="component" value="Chromosome"/>
</dbReference>
<dbReference type="PANTHER" id="PTHR34475">
    <property type="match status" value="1"/>
</dbReference>
<reference evidence="4 5" key="1">
    <citation type="submission" date="2016-04" db="EMBL/GenBank/DDBJ databases">
        <title>Complete genome sequence of Fictibacillus phosphorivorans G25-29, a strain toxic to nematodes.</title>
        <authorList>
            <person name="Zheng Z."/>
        </authorList>
    </citation>
    <scope>NUCLEOTIDE SEQUENCE [LARGE SCALE GENOMIC DNA]</scope>
    <source>
        <strain evidence="4 5">G25-29</strain>
    </source>
</reference>
<keyword evidence="5" id="KW-1185">Reference proteome</keyword>
<dbReference type="CDD" id="cd00093">
    <property type="entry name" value="HTH_XRE"/>
    <property type="match status" value="1"/>
</dbReference>
<keyword evidence="2" id="KW-0472">Membrane</keyword>
<name>A0A160IL75_9BACL</name>
<accession>A0A160IL75</accession>
<feature type="region of interest" description="Disordered" evidence="1">
    <location>
        <begin position="137"/>
        <end position="186"/>
    </location>
</feature>
<dbReference type="RefSeq" id="WP_066393826.1">
    <property type="nucleotide sequence ID" value="NZ_CP015378.1"/>
</dbReference>
<dbReference type="Gene3D" id="1.10.260.40">
    <property type="entry name" value="lambda repressor-like DNA-binding domains"/>
    <property type="match status" value="1"/>
</dbReference>
<dbReference type="Pfam" id="PF13464">
    <property type="entry name" value="RodZ_C"/>
    <property type="match status" value="1"/>
</dbReference>
<dbReference type="EMBL" id="CP015378">
    <property type="protein sequence ID" value="ANC76933.1"/>
    <property type="molecule type" value="Genomic_DNA"/>
</dbReference>
<dbReference type="KEGG" id="fpn:ABE65_009000"/>
<dbReference type="SMART" id="SM00530">
    <property type="entry name" value="HTH_XRE"/>
    <property type="match status" value="1"/>
</dbReference>
<sequence>MTELGKLLKEKREEKGMSLEELQTATKIQKRYLVAIEEGKYEVLPGSFYARAFIKNYCEAVGLHYETIFDEYAHEIPKSAKEPTTEFEPRSKRERSGVSDDHSLLKRLVPIILIGVLIVVILFVVWKLLPDGNDQAKSGNDAPGVLLDADENKPQKKDAPKKEKEDAAEDKDEKSDAPKEEEKKQTLTKLETIGKVTTYDLKDTDELVVELSAQGPSYVGIQDETKKSYFDNQMKKGQTETFDLSSAKEVTLNIGASHVTSIKINGEAFTYPVPATELIHQKIVIRKAQQ</sequence>
<dbReference type="GO" id="GO:0003677">
    <property type="term" value="F:DNA binding"/>
    <property type="evidence" value="ECO:0007669"/>
    <property type="project" value="InterPro"/>
</dbReference>
<gene>
    <name evidence="4" type="ORF">ABE65_009000</name>
</gene>
<keyword evidence="2" id="KW-0812">Transmembrane</keyword>
<dbReference type="InterPro" id="IPR001387">
    <property type="entry name" value="Cro/C1-type_HTH"/>
</dbReference>
<dbReference type="InterPro" id="IPR010982">
    <property type="entry name" value="Lambda_DNA-bd_dom_sf"/>
</dbReference>
<evidence type="ECO:0000256" key="1">
    <source>
        <dbReference type="SAM" id="MobiDB-lite"/>
    </source>
</evidence>